<comment type="subcellular location">
    <subcellularLocation>
        <location evidence="7">Cytoplasm</location>
    </subcellularLocation>
</comment>
<dbReference type="GO" id="GO:0006094">
    <property type="term" value="P:gluconeogenesis"/>
    <property type="evidence" value="ECO:0007669"/>
    <property type="project" value="UniProtKB-UniRule"/>
</dbReference>
<gene>
    <name evidence="7" type="primary">fbp</name>
    <name evidence="11" type="ORF">EB235_30405</name>
</gene>
<accession>A0A6M7WTF6</accession>
<dbReference type="PANTHER" id="PTHR11556:SF35">
    <property type="entry name" value="SEDOHEPTULOSE-1,7-BISPHOSPHATASE, CHLOROPLASTIC"/>
    <property type="match status" value="1"/>
</dbReference>
<reference evidence="11 12" key="1">
    <citation type="submission" date="2018-10" db="EMBL/GenBank/DDBJ databases">
        <authorList>
            <person name="Perry B.J."/>
            <person name="Sullivan J.T."/>
            <person name="Murphy R.J.T."/>
            <person name="Ramsay J.P."/>
            <person name="Ronson C.W."/>
        </authorList>
    </citation>
    <scope>NUCLEOTIDE SEQUENCE [LARGE SCALE GENOMIC DNA]</scope>
    <source>
        <strain evidence="11 12">R88b</strain>
    </source>
</reference>
<dbReference type="GO" id="GO:0042132">
    <property type="term" value="F:fructose 1,6-bisphosphate 1-phosphatase activity"/>
    <property type="evidence" value="ECO:0007669"/>
    <property type="project" value="UniProtKB-UniRule"/>
</dbReference>
<dbReference type="GO" id="GO:0030388">
    <property type="term" value="P:fructose 1,6-bisphosphate metabolic process"/>
    <property type="evidence" value="ECO:0007669"/>
    <property type="project" value="TreeGrafter"/>
</dbReference>
<comment type="subunit">
    <text evidence="7">Homotetramer.</text>
</comment>
<evidence type="ECO:0000256" key="4">
    <source>
        <dbReference type="ARBA" id="ARBA00022801"/>
    </source>
</evidence>
<evidence type="ECO:0000259" key="10">
    <source>
        <dbReference type="Pfam" id="PF18913"/>
    </source>
</evidence>
<evidence type="ECO:0000256" key="8">
    <source>
        <dbReference type="RuleBase" id="RU000508"/>
    </source>
</evidence>
<proteinExistence type="inferred from homology"/>
<comment type="similarity">
    <text evidence="2 7 8">Belongs to the FBPase class 1 family.</text>
</comment>
<comment type="pathway">
    <text evidence="6">Carbohydrate biosynthesis.</text>
</comment>
<evidence type="ECO:0000256" key="1">
    <source>
        <dbReference type="ARBA" id="ARBA00001273"/>
    </source>
</evidence>
<dbReference type="EC" id="3.1.3.11" evidence="7"/>
<dbReference type="InterPro" id="IPR033391">
    <property type="entry name" value="FBPase_N"/>
</dbReference>
<dbReference type="GO" id="GO:0005986">
    <property type="term" value="P:sucrose biosynthetic process"/>
    <property type="evidence" value="ECO:0007669"/>
    <property type="project" value="TreeGrafter"/>
</dbReference>
<keyword evidence="5 7" id="KW-0119">Carbohydrate metabolism</keyword>
<dbReference type="PIRSF" id="PIRSF000904">
    <property type="entry name" value="FBPtase_SBPase"/>
    <property type="match status" value="1"/>
</dbReference>
<dbReference type="GO" id="GO:0006002">
    <property type="term" value="P:fructose 6-phosphate metabolic process"/>
    <property type="evidence" value="ECO:0007669"/>
    <property type="project" value="TreeGrafter"/>
</dbReference>
<evidence type="ECO:0000256" key="5">
    <source>
        <dbReference type="ARBA" id="ARBA00023277"/>
    </source>
</evidence>
<dbReference type="InterPro" id="IPR028343">
    <property type="entry name" value="FBPtase"/>
</dbReference>
<feature type="domain" description="Fructose-1-6-bisphosphatase class I N-terminal" evidence="9">
    <location>
        <begin position="60"/>
        <end position="183"/>
    </location>
</feature>
<evidence type="ECO:0000256" key="3">
    <source>
        <dbReference type="ARBA" id="ARBA00022490"/>
    </source>
</evidence>
<protein>
    <recommendedName>
        <fullName evidence="7">Fructose-1,6-bisphosphatase class 1</fullName>
        <shortName evidence="7">FBPase class 1</shortName>
        <ecNumber evidence="7">3.1.3.11</ecNumber>
    </recommendedName>
    <alternativeName>
        <fullName evidence="7">D-fructose-1,6-bisphosphate 1-phosphohydrolase class 1</fullName>
    </alternativeName>
</protein>
<dbReference type="RefSeq" id="WP_027033768.1">
    <property type="nucleotide sequence ID" value="NZ_CP033367.1"/>
</dbReference>
<dbReference type="InterPro" id="IPR000146">
    <property type="entry name" value="FBPase_class-1"/>
</dbReference>
<feature type="domain" description="Fructose-1-6-bisphosphatase class 1 C-terminal" evidence="10">
    <location>
        <begin position="189"/>
        <end position="322"/>
    </location>
</feature>
<dbReference type="Gene3D" id="3.40.190.80">
    <property type="match status" value="1"/>
</dbReference>
<dbReference type="HAMAP" id="MF_01855">
    <property type="entry name" value="FBPase_class1"/>
    <property type="match status" value="1"/>
</dbReference>
<evidence type="ECO:0000259" key="9">
    <source>
        <dbReference type="Pfam" id="PF00316"/>
    </source>
</evidence>
<evidence type="ECO:0000256" key="7">
    <source>
        <dbReference type="HAMAP-Rule" id="MF_01855"/>
    </source>
</evidence>
<dbReference type="EMBL" id="CP033367">
    <property type="protein sequence ID" value="QKD05265.1"/>
    <property type="molecule type" value="Genomic_DNA"/>
</dbReference>
<feature type="binding site" evidence="7">
    <location>
        <position position="199"/>
    </location>
    <ligand>
        <name>substrate</name>
    </ligand>
</feature>
<comment type="catalytic activity">
    <reaction evidence="1 7">
        <text>beta-D-fructose 1,6-bisphosphate + H2O = beta-D-fructose 6-phosphate + phosphate</text>
        <dbReference type="Rhea" id="RHEA:11064"/>
        <dbReference type="ChEBI" id="CHEBI:15377"/>
        <dbReference type="ChEBI" id="CHEBI:32966"/>
        <dbReference type="ChEBI" id="CHEBI:43474"/>
        <dbReference type="ChEBI" id="CHEBI:57634"/>
        <dbReference type="EC" id="3.1.3.11"/>
    </reaction>
</comment>
<dbReference type="Pfam" id="PF00316">
    <property type="entry name" value="FBPase"/>
    <property type="match status" value="1"/>
</dbReference>
<dbReference type="Proteomes" id="UP000503017">
    <property type="component" value="Chromosome"/>
</dbReference>
<dbReference type="Gene3D" id="3.30.540.10">
    <property type="entry name" value="Fructose-1,6-Bisphosphatase, subunit A, domain 1"/>
    <property type="match status" value="1"/>
</dbReference>
<dbReference type="CDD" id="cd00354">
    <property type="entry name" value="FBPase"/>
    <property type="match status" value="1"/>
</dbReference>
<dbReference type="Pfam" id="PF18913">
    <property type="entry name" value="FBPase_C"/>
    <property type="match status" value="1"/>
</dbReference>
<organism evidence="11 12">
    <name type="scientific">Mesorhizobium loti R88b</name>
    <dbReference type="NCBI Taxonomy" id="935548"/>
    <lineage>
        <taxon>Bacteria</taxon>
        <taxon>Pseudomonadati</taxon>
        <taxon>Pseudomonadota</taxon>
        <taxon>Alphaproteobacteria</taxon>
        <taxon>Hyphomicrobiales</taxon>
        <taxon>Phyllobacteriaceae</taxon>
        <taxon>Mesorhizobium</taxon>
    </lineage>
</organism>
<name>A0A6M7WTF6_RHILI</name>
<evidence type="ECO:0000256" key="2">
    <source>
        <dbReference type="ARBA" id="ARBA00010941"/>
    </source>
</evidence>
<dbReference type="GO" id="GO:0006000">
    <property type="term" value="P:fructose metabolic process"/>
    <property type="evidence" value="ECO:0007669"/>
    <property type="project" value="TreeGrafter"/>
</dbReference>
<dbReference type="GO" id="GO:0005829">
    <property type="term" value="C:cytosol"/>
    <property type="evidence" value="ECO:0007669"/>
    <property type="project" value="TreeGrafter"/>
</dbReference>
<keyword evidence="4 7" id="KW-0378">Hydrolase</keyword>
<evidence type="ECO:0000256" key="6">
    <source>
        <dbReference type="ARBA" id="ARBA00024331"/>
    </source>
</evidence>
<dbReference type="NCBIfam" id="NF006780">
    <property type="entry name" value="PRK09293.1-4"/>
    <property type="match status" value="1"/>
</dbReference>
<dbReference type="SUPFAM" id="SSF56655">
    <property type="entry name" value="Carbohydrate phosphatase"/>
    <property type="match status" value="1"/>
</dbReference>
<keyword evidence="3 7" id="KW-0963">Cytoplasm</keyword>
<dbReference type="InterPro" id="IPR044015">
    <property type="entry name" value="FBPase_C_dom"/>
</dbReference>
<evidence type="ECO:0000313" key="11">
    <source>
        <dbReference type="EMBL" id="QKD05265.1"/>
    </source>
</evidence>
<dbReference type="PRINTS" id="PR00115">
    <property type="entry name" value="F16BPHPHTASE"/>
</dbReference>
<dbReference type="AlphaFoldDB" id="A0A6M7WTF6"/>
<dbReference type="PANTHER" id="PTHR11556">
    <property type="entry name" value="FRUCTOSE-1,6-BISPHOSPHATASE-RELATED"/>
    <property type="match status" value="1"/>
</dbReference>
<comment type="caution">
    <text evidence="7">Lacks conserved residue(s) required for the propagation of feature annotation.</text>
</comment>
<dbReference type="PIRSF" id="PIRSF500210">
    <property type="entry name" value="FBPtase"/>
    <property type="match status" value="1"/>
</dbReference>
<sequence length="343" mass="36368">MIASTLDAFLNSYAMSQTGVRPAVAQAVRALASAALKLRAIMGTVGPGGGEALLTGGGADPRRALEARADATFLEAMTNVPVAFYAAEHGGAPTVLDREAQLAVAIQPLDGFSNIDINAALGTIFSVLPTLQEGETETFRQPGRKQLAAGFIVYGPQLGLVLTLGNGTHAFIFSAPLGVFVQARESCIIPAEATEYAINASNYRHWREAVRLYIDDCLSGADGPRNRDFDMRWGASLVAHIYRILMHGGVYLQPADNRPGCAHGHLGLVHQANPIALLVEQAGGAASDTAGPVLDLVPETLHQRTPLICGSLPEVERITRYHTEPSAIADRAPLFGNRGLFRA</sequence>
<evidence type="ECO:0000313" key="12">
    <source>
        <dbReference type="Proteomes" id="UP000503017"/>
    </source>
</evidence>